<keyword evidence="2" id="KW-1185">Reference proteome</keyword>
<dbReference type="InterPro" id="IPR021276">
    <property type="entry name" value="DUF2855"/>
</dbReference>
<gene>
    <name evidence="1" type="ORF">K469DRAFT_645813</name>
</gene>
<dbReference type="OrthoDB" id="192702at2759"/>
<name>A0A6A6DA73_9PEZI</name>
<evidence type="ECO:0000313" key="2">
    <source>
        <dbReference type="Proteomes" id="UP000800200"/>
    </source>
</evidence>
<dbReference type="EMBL" id="ML994710">
    <property type="protein sequence ID" value="KAF2176371.1"/>
    <property type="molecule type" value="Genomic_DNA"/>
</dbReference>
<sequence length="412" mass="45816">MASPPTIQILEKVDYSKQHIVSLPDASFSPLAPSSLRLQSKIIGLTTNNFSYARFGNLLGWWDIHTLPPNTPAPYNDASTYGRISAWGYAEIIESTVPDIPAGKSVYGYLPIGTLPVDVRVEFPGLKSQVVVLNEHRQHLWKIYNRYEVCPPIAELEKEKSRDFLGWDSLMQGLFGTSYNLNAHGFAWDDTNRLHPGGEGEWTAEDANLDDSAVILLSASGKTAMAFAHQLRHNRPKQHQPKAVIGVCSSKSKETTEKGGFYDHVLLYSESSAAKELVGRSSPHRVLLIDFGAREGATETWNNILSSLSVPLTFVTVGGEVKPLTPEAATKRLEQMWKQIVVNASLLREKGIETGGDKYFEEFYRAFDDFKRDGGIPGVTLKWENGMEAWGKAWDRLCRDEVAADTGLVFKL</sequence>
<dbReference type="Proteomes" id="UP000800200">
    <property type="component" value="Unassembled WGS sequence"/>
</dbReference>
<evidence type="ECO:0000313" key="1">
    <source>
        <dbReference type="EMBL" id="KAF2176371.1"/>
    </source>
</evidence>
<accession>A0A6A6DA73</accession>
<organism evidence="1 2">
    <name type="scientific">Zopfia rhizophila CBS 207.26</name>
    <dbReference type="NCBI Taxonomy" id="1314779"/>
    <lineage>
        <taxon>Eukaryota</taxon>
        <taxon>Fungi</taxon>
        <taxon>Dikarya</taxon>
        <taxon>Ascomycota</taxon>
        <taxon>Pezizomycotina</taxon>
        <taxon>Dothideomycetes</taxon>
        <taxon>Dothideomycetes incertae sedis</taxon>
        <taxon>Zopfiaceae</taxon>
        <taxon>Zopfia</taxon>
    </lineage>
</organism>
<dbReference type="AlphaFoldDB" id="A0A6A6DA73"/>
<dbReference type="Pfam" id="PF11017">
    <property type="entry name" value="DUF2855"/>
    <property type="match status" value="1"/>
</dbReference>
<protein>
    <submittedName>
        <fullName evidence="1">Uncharacterized protein</fullName>
    </submittedName>
</protein>
<proteinExistence type="predicted"/>
<reference evidence="1" key="1">
    <citation type="journal article" date="2020" name="Stud. Mycol.">
        <title>101 Dothideomycetes genomes: a test case for predicting lifestyles and emergence of pathogens.</title>
        <authorList>
            <person name="Haridas S."/>
            <person name="Albert R."/>
            <person name="Binder M."/>
            <person name="Bloem J."/>
            <person name="Labutti K."/>
            <person name="Salamov A."/>
            <person name="Andreopoulos B."/>
            <person name="Baker S."/>
            <person name="Barry K."/>
            <person name="Bills G."/>
            <person name="Bluhm B."/>
            <person name="Cannon C."/>
            <person name="Castanera R."/>
            <person name="Culley D."/>
            <person name="Daum C."/>
            <person name="Ezra D."/>
            <person name="Gonzalez J."/>
            <person name="Henrissat B."/>
            <person name="Kuo A."/>
            <person name="Liang C."/>
            <person name="Lipzen A."/>
            <person name="Lutzoni F."/>
            <person name="Magnuson J."/>
            <person name="Mondo S."/>
            <person name="Nolan M."/>
            <person name="Ohm R."/>
            <person name="Pangilinan J."/>
            <person name="Park H.-J."/>
            <person name="Ramirez L."/>
            <person name="Alfaro M."/>
            <person name="Sun H."/>
            <person name="Tritt A."/>
            <person name="Yoshinaga Y."/>
            <person name="Zwiers L.-H."/>
            <person name="Turgeon B."/>
            <person name="Goodwin S."/>
            <person name="Spatafora J."/>
            <person name="Crous P."/>
            <person name="Grigoriev I."/>
        </authorList>
    </citation>
    <scope>NUCLEOTIDE SEQUENCE</scope>
    <source>
        <strain evidence="1">CBS 207.26</strain>
    </source>
</reference>